<gene>
    <name evidence="1" type="ORF">AURDEDRAFT_174455</name>
</gene>
<reference evidence="2" key="1">
    <citation type="journal article" date="2012" name="Science">
        <title>The Paleozoic origin of enzymatic lignin decomposition reconstructed from 31 fungal genomes.</title>
        <authorList>
            <person name="Floudas D."/>
            <person name="Binder M."/>
            <person name="Riley R."/>
            <person name="Barry K."/>
            <person name="Blanchette R.A."/>
            <person name="Henrissat B."/>
            <person name="Martinez A.T."/>
            <person name="Otillar R."/>
            <person name="Spatafora J.W."/>
            <person name="Yadav J.S."/>
            <person name="Aerts A."/>
            <person name="Benoit I."/>
            <person name="Boyd A."/>
            <person name="Carlson A."/>
            <person name="Copeland A."/>
            <person name="Coutinho P.M."/>
            <person name="de Vries R.P."/>
            <person name="Ferreira P."/>
            <person name="Findley K."/>
            <person name="Foster B."/>
            <person name="Gaskell J."/>
            <person name="Glotzer D."/>
            <person name="Gorecki P."/>
            <person name="Heitman J."/>
            <person name="Hesse C."/>
            <person name="Hori C."/>
            <person name="Igarashi K."/>
            <person name="Jurgens J.A."/>
            <person name="Kallen N."/>
            <person name="Kersten P."/>
            <person name="Kohler A."/>
            <person name="Kuees U."/>
            <person name="Kumar T.K.A."/>
            <person name="Kuo A."/>
            <person name="LaButti K."/>
            <person name="Larrondo L.F."/>
            <person name="Lindquist E."/>
            <person name="Ling A."/>
            <person name="Lombard V."/>
            <person name="Lucas S."/>
            <person name="Lundell T."/>
            <person name="Martin R."/>
            <person name="McLaughlin D.J."/>
            <person name="Morgenstern I."/>
            <person name="Morin E."/>
            <person name="Murat C."/>
            <person name="Nagy L.G."/>
            <person name="Nolan M."/>
            <person name="Ohm R.A."/>
            <person name="Patyshakuliyeva A."/>
            <person name="Rokas A."/>
            <person name="Ruiz-Duenas F.J."/>
            <person name="Sabat G."/>
            <person name="Salamov A."/>
            <person name="Samejima M."/>
            <person name="Schmutz J."/>
            <person name="Slot J.C."/>
            <person name="St John F."/>
            <person name="Stenlid J."/>
            <person name="Sun H."/>
            <person name="Sun S."/>
            <person name="Syed K."/>
            <person name="Tsang A."/>
            <person name="Wiebenga A."/>
            <person name="Young D."/>
            <person name="Pisabarro A."/>
            <person name="Eastwood D.C."/>
            <person name="Martin F."/>
            <person name="Cullen D."/>
            <person name="Grigoriev I.V."/>
            <person name="Hibbett D.S."/>
        </authorList>
    </citation>
    <scope>NUCLEOTIDE SEQUENCE [LARGE SCALE GENOMIC DNA]</scope>
    <source>
        <strain evidence="2">TFB10046</strain>
    </source>
</reference>
<dbReference type="EMBL" id="JH687860">
    <property type="protein sequence ID" value="EJD36496.1"/>
    <property type="molecule type" value="Genomic_DNA"/>
</dbReference>
<sequence length="123" mass="13140">MRHSREPIARSLVLRVPPFPAPATPPPRRSRLAVLSTRPEIAPALPIAAVACTSHADMDAVSCSPAPPSAQSRSPRISSLTAHVDAALLPPAAFALWTRHVVAADPVRTTSNDPQLCKYINRN</sequence>
<proteinExistence type="predicted"/>
<name>J0D9M0_AURST</name>
<dbReference type="InParanoid" id="J0D9M0"/>
<protein>
    <submittedName>
        <fullName evidence="1">Uncharacterized protein</fullName>
    </submittedName>
</protein>
<organism evidence="1 2">
    <name type="scientific">Auricularia subglabra (strain TFB-10046 / SS5)</name>
    <name type="common">White-rot fungus</name>
    <name type="synonym">Auricularia delicata (strain TFB10046)</name>
    <dbReference type="NCBI Taxonomy" id="717982"/>
    <lineage>
        <taxon>Eukaryota</taxon>
        <taxon>Fungi</taxon>
        <taxon>Dikarya</taxon>
        <taxon>Basidiomycota</taxon>
        <taxon>Agaricomycotina</taxon>
        <taxon>Agaricomycetes</taxon>
        <taxon>Auriculariales</taxon>
        <taxon>Auriculariaceae</taxon>
        <taxon>Auricularia</taxon>
    </lineage>
</organism>
<evidence type="ECO:0000313" key="1">
    <source>
        <dbReference type="EMBL" id="EJD36496.1"/>
    </source>
</evidence>
<evidence type="ECO:0000313" key="2">
    <source>
        <dbReference type="Proteomes" id="UP000006514"/>
    </source>
</evidence>
<dbReference type="AlphaFoldDB" id="J0D9M0"/>
<accession>J0D9M0</accession>
<dbReference type="KEGG" id="adl:AURDEDRAFT_174455"/>
<dbReference type="Proteomes" id="UP000006514">
    <property type="component" value="Unassembled WGS sequence"/>
</dbReference>
<keyword evidence="2" id="KW-1185">Reference proteome</keyword>